<feature type="domain" description="Glycosyltransferase subfamily 4-like N-terminal" evidence="3">
    <location>
        <begin position="19"/>
        <end position="174"/>
    </location>
</feature>
<feature type="transmembrane region" description="Helical" evidence="1">
    <location>
        <begin position="94"/>
        <end position="112"/>
    </location>
</feature>
<comment type="caution">
    <text evidence="4">The sequence shown here is derived from an EMBL/GenBank/DDBJ whole genome shotgun (WGS) entry which is preliminary data.</text>
</comment>
<evidence type="ECO:0000259" key="2">
    <source>
        <dbReference type="Pfam" id="PF00534"/>
    </source>
</evidence>
<dbReference type="CDD" id="cd03801">
    <property type="entry name" value="GT4_PimA-like"/>
    <property type="match status" value="1"/>
</dbReference>
<evidence type="ECO:0000313" key="4">
    <source>
        <dbReference type="EMBL" id="MCC1484885.1"/>
    </source>
</evidence>
<sequence>MIKQVKNILLLVSEFPPLPGGIGNHAYNLAKQLQNNNFEVTVIADQRDISEEERNFDTDLNFKVFRVQLKKLRVLMYFKRILFFFNLIRKNDLVIVSGKFPLWLGAIATFFFRKRFLAIIHGSEVNFTDSVLNKSINFSLKRYHKIIAVSHYTKQLVSHLNLKNITVIPNGFDNSKWSLNFDKVLRLEGNPSLLTVGNVTDRKGQLNVIKHLSELKKQFPDAHYHCVGFPTQKEDFLAIATVLAVEDSITFHGRATHGELEQFYKASDIFVMLSSETKTGDVEGFGIALIEANYFGLPTIGALGCGIEDAIDNYKSGILVNHSVSEAFISAVKEIRQNTQTFSEMSKQWALKHTWEQIIVKYIKVIES</sequence>
<evidence type="ECO:0000256" key="1">
    <source>
        <dbReference type="SAM" id="Phobius"/>
    </source>
</evidence>
<dbReference type="Pfam" id="PF00534">
    <property type="entry name" value="Glycos_transf_1"/>
    <property type="match status" value="1"/>
</dbReference>
<dbReference type="PANTHER" id="PTHR45947:SF3">
    <property type="entry name" value="SULFOQUINOVOSYL TRANSFERASE SQD2"/>
    <property type="match status" value="1"/>
</dbReference>
<evidence type="ECO:0000259" key="3">
    <source>
        <dbReference type="Pfam" id="PF13439"/>
    </source>
</evidence>
<keyword evidence="5" id="KW-1185">Reference proteome</keyword>
<proteinExistence type="predicted"/>
<dbReference type="SUPFAM" id="SSF53756">
    <property type="entry name" value="UDP-Glycosyltransferase/glycogen phosphorylase"/>
    <property type="match status" value="1"/>
</dbReference>
<keyword evidence="1" id="KW-0812">Transmembrane</keyword>
<accession>A0ABS8ENS8</accession>
<reference evidence="5" key="2">
    <citation type="submission" date="2023-07" db="EMBL/GenBank/DDBJ databases">
        <title>Genome of Winogradskyella sp. E313.</title>
        <authorList>
            <person name="Zhou Y."/>
        </authorList>
    </citation>
    <scope>NUCLEOTIDE SEQUENCE [LARGE SCALE GENOMIC DNA]</scope>
    <source>
        <strain evidence="5">E313</strain>
    </source>
</reference>
<keyword evidence="1" id="KW-1133">Transmembrane helix</keyword>
<dbReference type="InterPro" id="IPR001296">
    <property type="entry name" value="Glyco_trans_1"/>
</dbReference>
<organism evidence="4 5">
    <name type="scientific">Winogradskyella immobilis</name>
    <dbReference type="NCBI Taxonomy" id="2816852"/>
    <lineage>
        <taxon>Bacteria</taxon>
        <taxon>Pseudomonadati</taxon>
        <taxon>Bacteroidota</taxon>
        <taxon>Flavobacteriia</taxon>
        <taxon>Flavobacteriales</taxon>
        <taxon>Flavobacteriaceae</taxon>
        <taxon>Winogradskyella</taxon>
    </lineage>
</organism>
<dbReference type="Pfam" id="PF13439">
    <property type="entry name" value="Glyco_transf_4"/>
    <property type="match status" value="1"/>
</dbReference>
<keyword evidence="1" id="KW-0472">Membrane</keyword>
<dbReference type="InterPro" id="IPR050194">
    <property type="entry name" value="Glycosyltransferase_grp1"/>
</dbReference>
<protein>
    <submittedName>
        <fullName evidence="4">Glycosyltransferase family 4 protein</fullName>
    </submittedName>
</protein>
<evidence type="ECO:0000313" key="5">
    <source>
        <dbReference type="Proteomes" id="UP000778797"/>
    </source>
</evidence>
<dbReference type="InterPro" id="IPR028098">
    <property type="entry name" value="Glyco_trans_4-like_N"/>
</dbReference>
<reference evidence="5" key="1">
    <citation type="submission" date="2021-03" db="EMBL/GenBank/DDBJ databases">
        <title>Genome of Cognatishimia sp. F0-27.</title>
        <authorList>
            <person name="Ping X."/>
        </authorList>
    </citation>
    <scope>NUCLEOTIDE SEQUENCE [LARGE SCALE GENOMIC DNA]</scope>
    <source>
        <strain evidence="5">E313</strain>
    </source>
</reference>
<dbReference type="Gene3D" id="3.40.50.2000">
    <property type="entry name" value="Glycogen Phosphorylase B"/>
    <property type="match status" value="2"/>
</dbReference>
<dbReference type="EMBL" id="JAFMPT010000012">
    <property type="protein sequence ID" value="MCC1484885.1"/>
    <property type="molecule type" value="Genomic_DNA"/>
</dbReference>
<dbReference type="PANTHER" id="PTHR45947">
    <property type="entry name" value="SULFOQUINOVOSYL TRANSFERASE SQD2"/>
    <property type="match status" value="1"/>
</dbReference>
<gene>
    <name evidence="4" type="ORF">J1C55_09810</name>
</gene>
<name>A0ABS8ENS8_9FLAO</name>
<dbReference type="Proteomes" id="UP000778797">
    <property type="component" value="Unassembled WGS sequence"/>
</dbReference>
<feature type="domain" description="Glycosyl transferase family 1" evidence="2">
    <location>
        <begin position="183"/>
        <end position="346"/>
    </location>
</feature>